<dbReference type="Proteomes" id="UP000478008">
    <property type="component" value="Unassembled WGS sequence"/>
</dbReference>
<dbReference type="GO" id="GO:0005634">
    <property type="term" value="C:nucleus"/>
    <property type="evidence" value="ECO:0007669"/>
    <property type="project" value="TreeGrafter"/>
</dbReference>
<dbReference type="GO" id="GO:0033699">
    <property type="term" value="F:DNA 5'-adenosine monophosphate hydrolase activity"/>
    <property type="evidence" value="ECO:0007669"/>
    <property type="project" value="TreeGrafter"/>
</dbReference>
<keyword evidence="2" id="KW-1185">Reference proteome</keyword>
<name>A0A7D9GYE8_DEKBR</name>
<dbReference type="AlphaFoldDB" id="A0A7D9GYE8"/>
<organism evidence="1 2">
    <name type="scientific">Dekkera bruxellensis</name>
    <name type="common">Brettanomyces custersii</name>
    <dbReference type="NCBI Taxonomy" id="5007"/>
    <lineage>
        <taxon>Eukaryota</taxon>
        <taxon>Fungi</taxon>
        <taxon>Dikarya</taxon>
        <taxon>Ascomycota</taxon>
        <taxon>Saccharomycotina</taxon>
        <taxon>Pichiomycetes</taxon>
        <taxon>Pichiales</taxon>
        <taxon>Pichiaceae</taxon>
        <taxon>Brettanomyces</taxon>
    </lineage>
</organism>
<dbReference type="GO" id="GO:0000012">
    <property type="term" value="P:single strand break repair"/>
    <property type="evidence" value="ECO:0007669"/>
    <property type="project" value="TreeGrafter"/>
</dbReference>
<dbReference type="InterPro" id="IPR036265">
    <property type="entry name" value="HIT-like_sf"/>
</dbReference>
<evidence type="ECO:0000313" key="2">
    <source>
        <dbReference type="Proteomes" id="UP000478008"/>
    </source>
</evidence>
<sequence length="215" mass="25795">MSFRYGLRKFLKYPEKYPQIVVFSDPNAVIIRDLFPKSIFHFLILPRQFTYLRPQLAFKSDKFREAMQEYIEKAIDIITEEFNQQYEFIDPSTKLWDHIKVCCHSVPSMKNLHIHVMTTDLYSERMKNKKHYNSFTTKFAIDWDELPLDANDPRVDNVEYCKQLLKQDMIFEGANFGCHFKKIKMAIEERFKNTVRVKETLQTNPNQKETFESKP</sequence>
<dbReference type="Gene3D" id="3.30.428.10">
    <property type="entry name" value="HIT-like"/>
    <property type="match status" value="1"/>
</dbReference>
<dbReference type="GO" id="GO:0003697">
    <property type="term" value="F:single-stranded DNA binding"/>
    <property type="evidence" value="ECO:0007669"/>
    <property type="project" value="TreeGrafter"/>
</dbReference>
<dbReference type="PANTHER" id="PTHR12486:SF4">
    <property type="entry name" value="APRATAXIN"/>
    <property type="match status" value="1"/>
</dbReference>
<dbReference type="Pfam" id="PF11969">
    <property type="entry name" value="DcpS_C"/>
    <property type="match status" value="1"/>
</dbReference>
<reference evidence="1 2" key="1">
    <citation type="submission" date="2019-07" db="EMBL/GenBank/DDBJ databases">
        <authorList>
            <person name="Friedrich A."/>
            <person name="Schacherer J."/>
        </authorList>
    </citation>
    <scope>NUCLEOTIDE SEQUENCE [LARGE SCALE GENOMIC DNA]</scope>
</reference>
<dbReference type="GO" id="GO:0003725">
    <property type="term" value="F:double-stranded RNA binding"/>
    <property type="evidence" value="ECO:0007669"/>
    <property type="project" value="TreeGrafter"/>
</dbReference>
<dbReference type="GO" id="GO:1990165">
    <property type="term" value="F:single-strand break-containing DNA binding"/>
    <property type="evidence" value="ECO:0007669"/>
    <property type="project" value="TreeGrafter"/>
</dbReference>
<gene>
    <name evidence="1" type="ORF">DEBR0S1_33276G</name>
</gene>
<dbReference type="PANTHER" id="PTHR12486">
    <property type="entry name" value="APRATAXIN-RELATED"/>
    <property type="match status" value="1"/>
</dbReference>
<dbReference type="EMBL" id="CABFWN010000001">
    <property type="protein sequence ID" value="VUG17103.1"/>
    <property type="molecule type" value="Genomic_DNA"/>
</dbReference>
<accession>A0A7D9GYE8</accession>
<protein>
    <submittedName>
        <fullName evidence="1">DEBR0S1_33276g1_1</fullName>
    </submittedName>
</protein>
<evidence type="ECO:0000313" key="1">
    <source>
        <dbReference type="EMBL" id="VUG17103.1"/>
    </source>
</evidence>
<dbReference type="GO" id="GO:0030983">
    <property type="term" value="F:mismatched DNA binding"/>
    <property type="evidence" value="ECO:0007669"/>
    <property type="project" value="TreeGrafter"/>
</dbReference>
<dbReference type="SUPFAM" id="SSF54197">
    <property type="entry name" value="HIT-like"/>
    <property type="match status" value="1"/>
</dbReference>
<proteinExistence type="predicted"/>